<evidence type="ECO:0000313" key="4">
    <source>
        <dbReference type="Proteomes" id="UP000185024"/>
    </source>
</evidence>
<dbReference type="Proteomes" id="UP000503197">
    <property type="component" value="Chromosome"/>
</dbReference>
<evidence type="ECO:0000313" key="5">
    <source>
        <dbReference type="Proteomes" id="UP000503197"/>
    </source>
</evidence>
<sequence>MRTFNTNEMTQQFDNLFMAPARAYMSLSIDYSEKLLNAQLDANKAYVDTGIAQMRQLMSVKDAEGLRSYMEGQQKVAKELAERVKGDADKVVSLQQDFLQKSQKLTEDNVKQAQATASKMSKTA</sequence>
<dbReference type="PATRIC" id="fig|29570.3.peg.211"/>
<proteinExistence type="predicted"/>
<gene>
    <name evidence="2" type="ORF">HMSLTHF_18590</name>
    <name evidence="3" type="ORF">SAMN05878438_1573</name>
</gene>
<evidence type="ECO:0000313" key="3">
    <source>
        <dbReference type="EMBL" id="SIN64595.1"/>
    </source>
</evidence>
<protein>
    <submittedName>
        <fullName evidence="3">Phasin family protein</fullName>
    </submittedName>
</protein>
<dbReference type="Pfam" id="PF09361">
    <property type="entry name" value="Phasin_2"/>
    <property type="match status" value="1"/>
</dbReference>
<reference evidence="3 4" key="1">
    <citation type="submission" date="2016-11" db="EMBL/GenBank/DDBJ databases">
        <authorList>
            <person name="Jaros S."/>
            <person name="Januszkiewicz K."/>
            <person name="Wedrychowicz H."/>
        </authorList>
    </citation>
    <scope>NUCLEOTIDE SEQUENCE [LARGE SCALE GENOMIC DNA]</scope>
    <source>
        <strain evidence="3 4">ACAM 239</strain>
    </source>
</reference>
<feature type="domain" description="Phasin" evidence="1">
    <location>
        <begin position="18"/>
        <end position="110"/>
    </location>
</feature>
<accession>A0A0D7V0M1</accession>
<organism evidence="2 5">
    <name type="scientific">Vreelandella aquamarina</name>
    <dbReference type="NCBI Taxonomy" id="77097"/>
    <lineage>
        <taxon>Bacteria</taxon>
        <taxon>Pseudomonadati</taxon>
        <taxon>Pseudomonadota</taxon>
        <taxon>Gammaproteobacteria</taxon>
        <taxon>Oceanospirillales</taxon>
        <taxon>Halomonadaceae</taxon>
        <taxon>Vreelandella</taxon>
    </lineage>
</organism>
<reference evidence="2 5" key="2">
    <citation type="submission" date="2020-02" db="EMBL/GenBank/DDBJ databases">
        <title>Complete Genome Sequence of Halomonas meridiana strain BAA-801, Isolated from Deep Sea Thermal Vent.</title>
        <authorList>
            <person name="Takahashi Y."/>
            <person name="Takahashi H."/>
            <person name="Galipon J."/>
            <person name="Arakawa K."/>
        </authorList>
    </citation>
    <scope>NUCLEOTIDE SEQUENCE [LARGE SCALE GENOMIC DNA]</scope>
    <source>
        <strain evidence="2 5">Slthf1</strain>
    </source>
</reference>
<dbReference type="InterPro" id="IPR018968">
    <property type="entry name" value="Phasin"/>
</dbReference>
<evidence type="ECO:0000259" key="1">
    <source>
        <dbReference type="Pfam" id="PF09361"/>
    </source>
</evidence>
<dbReference type="RefSeq" id="WP_044628312.1">
    <property type="nucleotide sequence ID" value="NZ_AP022821.1"/>
</dbReference>
<dbReference type="EMBL" id="FSQX01000001">
    <property type="protein sequence ID" value="SIN64595.1"/>
    <property type="molecule type" value="Genomic_DNA"/>
</dbReference>
<dbReference type="OrthoDB" id="5796765at2"/>
<dbReference type="AlphaFoldDB" id="A0A0D7V0M1"/>
<dbReference type="GeneID" id="97275435"/>
<dbReference type="Proteomes" id="UP000185024">
    <property type="component" value="Unassembled WGS sequence"/>
</dbReference>
<dbReference type="EMBL" id="AP022821">
    <property type="protein sequence ID" value="BCA92084.1"/>
    <property type="molecule type" value="Genomic_DNA"/>
</dbReference>
<name>A0A0D7V0M1_9GAMM</name>
<evidence type="ECO:0000313" key="2">
    <source>
        <dbReference type="EMBL" id="BCA92084.1"/>
    </source>
</evidence>